<protein>
    <submittedName>
        <fullName evidence="1">Uncharacterized protein</fullName>
    </submittedName>
</protein>
<accession>A0A8J6AZS1</accession>
<comment type="caution">
    <text evidence="1">The sequence shown here is derived from an EMBL/GenBank/DDBJ whole genome shotgun (WGS) entry which is preliminary data.</text>
</comment>
<evidence type="ECO:0000313" key="1">
    <source>
        <dbReference type="EMBL" id="KAG9392388.1"/>
    </source>
</evidence>
<proteinExistence type="predicted"/>
<keyword evidence="2" id="KW-1185">Reference proteome</keyword>
<gene>
    <name evidence="1" type="ORF">J8273_5378</name>
</gene>
<reference evidence="1" key="1">
    <citation type="submission" date="2021-05" db="EMBL/GenBank/DDBJ databases">
        <title>A free-living protist that lacks canonical eukaryotic 1 DNA replication and segregation systems.</title>
        <authorList>
            <person name="Salas-Leiva D.E."/>
            <person name="Tromer E.C."/>
            <person name="Curtis B.A."/>
            <person name="Jerlstrom-Hultqvist J."/>
            <person name="Kolisko M."/>
            <person name="Yi Z."/>
            <person name="Salas-Leiva J.S."/>
            <person name="Gallot-Lavallee L."/>
            <person name="Kops G.J.P.L."/>
            <person name="Archibald J.M."/>
            <person name="Simpson A.G.B."/>
            <person name="Roger A.J."/>
        </authorList>
    </citation>
    <scope>NUCLEOTIDE SEQUENCE</scope>
    <source>
        <strain evidence="1">BICM</strain>
    </source>
</reference>
<name>A0A8J6AZS1_9EUKA</name>
<dbReference type="AlphaFoldDB" id="A0A8J6AZS1"/>
<dbReference type="Proteomes" id="UP000717585">
    <property type="component" value="Unassembled WGS sequence"/>
</dbReference>
<sequence>MHTQLIVKTAGGVYIIWHRSLDRQKGTKRSQESDCSLHVCSASRRENFSSHFRRVPSFSRWASISRYWSPFCTNFTRRPTGTSSWLILASNIPASCENVKPECEKPASSRYLYTA</sequence>
<dbReference type="EMBL" id="JAHDYR010000038">
    <property type="protein sequence ID" value="KAG9392388.1"/>
    <property type="molecule type" value="Genomic_DNA"/>
</dbReference>
<organism evidence="1 2">
    <name type="scientific">Carpediemonas membranifera</name>
    <dbReference type="NCBI Taxonomy" id="201153"/>
    <lineage>
        <taxon>Eukaryota</taxon>
        <taxon>Metamonada</taxon>
        <taxon>Carpediemonas-like organisms</taxon>
        <taxon>Carpediemonas</taxon>
    </lineage>
</organism>
<evidence type="ECO:0000313" key="2">
    <source>
        <dbReference type="Proteomes" id="UP000717585"/>
    </source>
</evidence>